<dbReference type="EMBL" id="JBHSBU010000001">
    <property type="protein sequence ID" value="MFC4159337.1"/>
    <property type="molecule type" value="Genomic_DNA"/>
</dbReference>
<dbReference type="RefSeq" id="WP_378162988.1">
    <property type="nucleotide sequence ID" value="NZ_JBHSBU010000001.1"/>
</dbReference>
<feature type="chain" id="PRO_5045534606" description="Pyrrolidone-carboxylate peptidase" evidence="1">
    <location>
        <begin position="19"/>
        <end position="385"/>
    </location>
</feature>
<proteinExistence type="predicted"/>
<reference evidence="3" key="1">
    <citation type="journal article" date="2019" name="Int. J. Syst. Evol. Microbiol.">
        <title>The Global Catalogue of Microorganisms (GCM) 10K type strain sequencing project: providing services to taxonomists for standard genome sequencing and annotation.</title>
        <authorList>
            <consortium name="The Broad Institute Genomics Platform"/>
            <consortium name="The Broad Institute Genome Sequencing Center for Infectious Disease"/>
            <person name="Wu L."/>
            <person name="Ma J."/>
        </authorList>
    </citation>
    <scope>NUCLEOTIDE SEQUENCE [LARGE SCALE GENOMIC DNA]</scope>
    <source>
        <strain evidence="3">LMG 29894</strain>
    </source>
</reference>
<dbReference type="Proteomes" id="UP001595791">
    <property type="component" value="Unassembled WGS sequence"/>
</dbReference>
<comment type="caution">
    <text evidence="2">The sequence shown here is derived from an EMBL/GenBank/DDBJ whole genome shotgun (WGS) entry which is preliminary data.</text>
</comment>
<evidence type="ECO:0000313" key="2">
    <source>
        <dbReference type="EMBL" id="MFC4159337.1"/>
    </source>
</evidence>
<evidence type="ECO:0000256" key="1">
    <source>
        <dbReference type="SAM" id="SignalP"/>
    </source>
</evidence>
<keyword evidence="1" id="KW-0732">Signal</keyword>
<dbReference type="Gene3D" id="3.40.630.20">
    <property type="entry name" value="Peptidase C15, pyroglutamyl peptidase I-like"/>
    <property type="match status" value="1"/>
</dbReference>
<evidence type="ECO:0000313" key="3">
    <source>
        <dbReference type="Proteomes" id="UP001595791"/>
    </source>
</evidence>
<gene>
    <name evidence="2" type="ORF">ACFOW7_08200</name>
</gene>
<dbReference type="InterPro" id="IPR036440">
    <property type="entry name" value="Peptidase_C15-like_sf"/>
</dbReference>
<name>A0ABV8MQR3_9NEIS</name>
<accession>A0ABV8MQR3</accession>
<organism evidence="2 3">
    <name type="scientific">Chitinimonas lacunae</name>
    <dbReference type="NCBI Taxonomy" id="1963018"/>
    <lineage>
        <taxon>Bacteria</taxon>
        <taxon>Pseudomonadati</taxon>
        <taxon>Pseudomonadota</taxon>
        <taxon>Betaproteobacteria</taxon>
        <taxon>Neisseriales</taxon>
        <taxon>Chitinibacteraceae</taxon>
        <taxon>Chitinimonas</taxon>
    </lineage>
</organism>
<protein>
    <recommendedName>
        <fullName evidence="4">Pyrrolidone-carboxylate peptidase</fullName>
    </recommendedName>
</protein>
<keyword evidence="3" id="KW-1185">Reference proteome</keyword>
<evidence type="ECO:0008006" key="4">
    <source>
        <dbReference type="Google" id="ProtNLM"/>
    </source>
</evidence>
<sequence length="385" mass="42614">MLKFPVLPCLLLTLPASAATVEEARLLRAEAALPATVATFGSEVGRFGERWRQAGHTAAAVEAAREAGRALWQAARQRLTKQDDSDDRPLYWARLQSSRLVRDEPAGFAIDEAGRQAALAALEQTSRGRDDIAFAPGRRRILLTGFDPFLLDRNLDQSNPSGVAALWFDGRVIEAGGITAQIETAVFPVRYADFDAGVLENWLRPWLPNVDMVLTVSMGRRDFDLERYPGRRRSAEFPDNVNAMDGGSRREPIVPRLGQQPLDGPEFVEFSLPVAALASVQTPFAVHDNRWVRVVPDTRFSAGGYATLFRRTAVEGSGGGYLSNEISYRSVRLRDRLGLTLPVGHLHTPAIRAFEPDKTRAIVRQIEAMLRASLPELKKPHQSQK</sequence>
<dbReference type="SUPFAM" id="SSF53182">
    <property type="entry name" value="Pyrrolidone carboxyl peptidase (pyroglutamate aminopeptidase)"/>
    <property type="match status" value="1"/>
</dbReference>
<feature type="signal peptide" evidence="1">
    <location>
        <begin position="1"/>
        <end position="18"/>
    </location>
</feature>